<dbReference type="PANTHER" id="PTHR30143">
    <property type="entry name" value="ACID HYDRATASE"/>
    <property type="match status" value="1"/>
</dbReference>
<keyword evidence="1" id="KW-0456">Lyase</keyword>
<organism evidence="3 4">
    <name type="scientific">Paraburkholderia phytofirmans OLGA172</name>
    <dbReference type="NCBI Taxonomy" id="1417228"/>
    <lineage>
        <taxon>Bacteria</taxon>
        <taxon>Pseudomonadati</taxon>
        <taxon>Pseudomonadota</taxon>
        <taxon>Betaproteobacteria</taxon>
        <taxon>Burkholderiales</taxon>
        <taxon>Burkholderiaceae</taxon>
        <taxon>Paraburkholderia</taxon>
    </lineage>
</organism>
<feature type="domain" description="Fumarylacetoacetase-like C-terminal" evidence="2">
    <location>
        <begin position="95"/>
        <end position="256"/>
    </location>
</feature>
<accession>A0A160FSM9</accession>
<dbReference type="GO" id="GO:0005737">
    <property type="term" value="C:cytoplasm"/>
    <property type="evidence" value="ECO:0007669"/>
    <property type="project" value="TreeGrafter"/>
</dbReference>
<reference evidence="3 4" key="1">
    <citation type="journal article" date="2016" name="Gene">
        <title>PacBio SMRT assembly of a complex multi-replicon genome reveals chlorocatechol degradative operon in a region of genome plasticity.</title>
        <authorList>
            <person name="Ricker N."/>
            <person name="Shen S.Y."/>
            <person name="Goordial J."/>
            <person name="Jin S."/>
            <person name="Fulthorpe R.R."/>
        </authorList>
    </citation>
    <scope>NUCLEOTIDE SEQUENCE [LARGE SCALE GENOMIC DNA]</scope>
    <source>
        <strain evidence="3 4">OLGA172</strain>
    </source>
</reference>
<evidence type="ECO:0000259" key="2">
    <source>
        <dbReference type="Pfam" id="PF01557"/>
    </source>
</evidence>
<proteinExistence type="predicted"/>
<evidence type="ECO:0000313" key="4">
    <source>
        <dbReference type="Proteomes" id="UP000076852"/>
    </source>
</evidence>
<keyword evidence="4" id="KW-1185">Reference proteome</keyword>
<dbReference type="InterPro" id="IPR011234">
    <property type="entry name" value="Fumarylacetoacetase-like_C"/>
</dbReference>
<protein>
    <submittedName>
        <fullName evidence="3">2-keto-4-pentenoate hydratase</fullName>
    </submittedName>
</protein>
<dbReference type="SUPFAM" id="SSF56529">
    <property type="entry name" value="FAH"/>
    <property type="match status" value="1"/>
</dbReference>
<name>A0A160FSM9_9BURK</name>
<dbReference type="PANTHER" id="PTHR30143:SF0">
    <property type="entry name" value="2-KETO-4-PENTENOATE HYDRATASE"/>
    <property type="match status" value="1"/>
</dbReference>
<dbReference type="KEGG" id="buz:AYM40_26540"/>
<dbReference type="OrthoDB" id="9792137at2"/>
<dbReference type="RefSeq" id="WP_063499131.1">
    <property type="nucleotide sequence ID" value="NZ_CP014579.1"/>
</dbReference>
<dbReference type="STRING" id="1804984.AYM40_26540"/>
<dbReference type="Pfam" id="PF01557">
    <property type="entry name" value="FAA_hydrolase"/>
    <property type="match status" value="1"/>
</dbReference>
<sequence length="260" mass="27517">MTEERIEQAATVLRQARQARTTIPRISETFGIEGIDAAYAVAEINTRAAVAAGSRVIGKKIGLTSKAVQQQLGVDQPDFGVLFDDMEYLTGAVVPAGRLIQPKAEAEIAFVFGRDLDDEVISWGRFLQGVEYVLPAIEIVDSVINDWKITLVDTIADNASCGVYVLGDTPHRISDVDLVACQMRCIVNGDLASQGSGAACLGNPLYAAWWLAKTLAIRNQPLRAGDVVLSGALGPMVAVSSGAQIDVQIDGLGSVSCSLG</sequence>
<dbReference type="InterPro" id="IPR050772">
    <property type="entry name" value="Hydratase-Decarb/MhpD_sf"/>
</dbReference>
<dbReference type="AlphaFoldDB" id="A0A160FSM9"/>
<dbReference type="Proteomes" id="UP000076852">
    <property type="component" value="Chromosome 2"/>
</dbReference>
<gene>
    <name evidence="3" type="ORF">AYM40_26540</name>
</gene>
<evidence type="ECO:0000256" key="1">
    <source>
        <dbReference type="ARBA" id="ARBA00023239"/>
    </source>
</evidence>
<dbReference type="GO" id="GO:0008684">
    <property type="term" value="F:2-oxopent-4-enoate hydratase activity"/>
    <property type="evidence" value="ECO:0007669"/>
    <property type="project" value="TreeGrafter"/>
</dbReference>
<dbReference type="Gene3D" id="3.90.850.10">
    <property type="entry name" value="Fumarylacetoacetase-like, C-terminal domain"/>
    <property type="match status" value="1"/>
</dbReference>
<dbReference type="InterPro" id="IPR036663">
    <property type="entry name" value="Fumarylacetoacetase_C_sf"/>
</dbReference>
<evidence type="ECO:0000313" key="3">
    <source>
        <dbReference type="EMBL" id="ANB75864.1"/>
    </source>
</evidence>
<dbReference type="EMBL" id="CP014579">
    <property type="protein sequence ID" value="ANB75864.1"/>
    <property type="molecule type" value="Genomic_DNA"/>
</dbReference>